<evidence type="ECO:0000259" key="14">
    <source>
        <dbReference type="SMART" id="SM00891"/>
    </source>
</evidence>
<dbReference type="SMART" id="SM00891">
    <property type="entry name" value="ERCC4"/>
    <property type="match status" value="1"/>
</dbReference>
<dbReference type="CDD" id="cd20083">
    <property type="entry name" value="XPF_nuclease_EME"/>
    <property type="match status" value="1"/>
</dbReference>
<evidence type="ECO:0000256" key="12">
    <source>
        <dbReference type="ARBA" id="ARBA00023242"/>
    </source>
</evidence>
<dbReference type="GO" id="GO:0006302">
    <property type="term" value="P:double-strand break repair"/>
    <property type="evidence" value="ECO:0007669"/>
    <property type="project" value="TreeGrafter"/>
</dbReference>
<dbReference type="Gene3D" id="3.40.50.10130">
    <property type="match status" value="1"/>
</dbReference>
<keyword evidence="10" id="KW-0233">DNA recombination</keyword>
<dbReference type="GO" id="GO:0008821">
    <property type="term" value="F:crossover junction DNA endonuclease activity"/>
    <property type="evidence" value="ECO:0007669"/>
    <property type="project" value="TreeGrafter"/>
</dbReference>
<evidence type="ECO:0000256" key="11">
    <source>
        <dbReference type="ARBA" id="ARBA00023204"/>
    </source>
</evidence>
<name>A0A0L0CDY1_LUCCU</name>
<keyword evidence="6" id="KW-0255">Endonuclease</keyword>
<evidence type="ECO:0000256" key="10">
    <source>
        <dbReference type="ARBA" id="ARBA00023172"/>
    </source>
</evidence>
<dbReference type="GO" id="GO:0031297">
    <property type="term" value="P:replication fork processing"/>
    <property type="evidence" value="ECO:0007669"/>
    <property type="project" value="TreeGrafter"/>
</dbReference>
<dbReference type="PANTHER" id="PTHR21077:SF5">
    <property type="entry name" value="CROSSOVER JUNCTION ENDONUCLEASE MMS4"/>
    <property type="match status" value="1"/>
</dbReference>
<accession>A0A0L0CDY1</accession>
<comment type="subcellular location">
    <subcellularLocation>
        <location evidence="2">Nucleus</location>
    </subcellularLocation>
</comment>
<evidence type="ECO:0000256" key="2">
    <source>
        <dbReference type="ARBA" id="ARBA00004123"/>
    </source>
</evidence>
<dbReference type="Gene3D" id="1.10.150.670">
    <property type="entry name" value="Crossover junction endonuclease EME1, DNA-binding domain"/>
    <property type="match status" value="1"/>
</dbReference>
<dbReference type="GO" id="GO:0005634">
    <property type="term" value="C:nucleus"/>
    <property type="evidence" value="ECO:0007669"/>
    <property type="project" value="UniProtKB-SubCell"/>
</dbReference>
<dbReference type="GO" id="GO:0003677">
    <property type="term" value="F:DNA binding"/>
    <property type="evidence" value="ECO:0007669"/>
    <property type="project" value="InterPro"/>
</dbReference>
<dbReference type="InterPro" id="IPR047524">
    <property type="entry name" value="XPF_nuclease_EME1_plant/arthr"/>
</dbReference>
<dbReference type="PANTHER" id="PTHR21077">
    <property type="entry name" value="EME1 PROTEIN"/>
    <property type="match status" value="1"/>
</dbReference>
<feature type="domain" description="ERCC4" evidence="14">
    <location>
        <begin position="30"/>
        <end position="257"/>
    </location>
</feature>
<comment type="cofactor">
    <cofactor evidence="1">
        <name>Mg(2+)</name>
        <dbReference type="ChEBI" id="CHEBI:18420"/>
    </cofactor>
</comment>
<evidence type="ECO:0000256" key="7">
    <source>
        <dbReference type="ARBA" id="ARBA00022763"/>
    </source>
</evidence>
<dbReference type="AlphaFoldDB" id="A0A0L0CDY1"/>
<dbReference type="OrthoDB" id="343092at2759"/>
<keyword evidence="9" id="KW-0460">Magnesium</keyword>
<keyword evidence="11" id="KW-0234">DNA repair</keyword>
<keyword evidence="7" id="KW-0227">DNA damage</keyword>
<dbReference type="STRING" id="7375.A0A0L0CDY1"/>
<dbReference type="EMBL" id="JRES01000637">
    <property type="protein sequence ID" value="KNC29704.1"/>
    <property type="molecule type" value="Genomic_DNA"/>
</dbReference>
<evidence type="ECO:0000256" key="1">
    <source>
        <dbReference type="ARBA" id="ARBA00001946"/>
    </source>
</evidence>
<evidence type="ECO:0000313" key="16">
    <source>
        <dbReference type="Proteomes" id="UP000037069"/>
    </source>
</evidence>
<evidence type="ECO:0000256" key="3">
    <source>
        <dbReference type="ARBA" id="ARBA00005313"/>
    </source>
</evidence>
<evidence type="ECO:0000256" key="9">
    <source>
        <dbReference type="ARBA" id="ARBA00022842"/>
    </source>
</evidence>
<sequence>MDKPTDKLWKKTIRDQQKRIKPGECQKYVRLVVDSHILSAPYGREFIAELNRAAGELKYDIRTLPIKESIIWERSMGQLALKPSEVNALSEVWQKEDQVVKILTQSELVQMINTSTLHTLAESFKKHYEKKQHIVLFLRSAEKQTTAISTALIELQILHQLKVLQVQPPIRELLLQLKRLTKSIAEVPYKKQKSEILSTFKKFLANDKKQCVRVEGTNGFGRLWQQHLNRLPLVTLEVAETIIEKYSCPKKLLDDLKNNPDAVKEISDLKIKRSGPVALQTDRRIGNVLSYKLYMLYNSKDPNTLI</sequence>
<keyword evidence="12" id="KW-0539">Nucleus</keyword>
<dbReference type="GO" id="GO:0048476">
    <property type="term" value="C:Holliday junction resolvase complex"/>
    <property type="evidence" value="ECO:0007669"/>
    <property type="project" value="InterPro"/>
</dbReference>
<proteinExistence type="inferred from homology"/>
<dbReference type="Pfam" id="PF21292">
    <property type="entry name" value="EME1-MUS81_C"/>
    <property type="match status" value="1"/>
</dbReference>
<keyword evidence="16" id="KW-1185">Reference proteome</keyword>
<evidence type="ECO:0000256" key="6">
    <source>
        <dbReference type="ARBA" id="ARBA00022759"/>
    </source>
</evidence>
<dbReference type="Proteomes" id="UP000037069">
    <property type="component" value="Unassembled WGS sequence"/>
</dbReference>
<keyword evidence="4" id="KW-0540">Nuclease</keyword>
<dbReference type="InterPro" id="IPR006166">
    <property type="entry name" value="ERCC4_domain"/>
</dbReference>
<dbReference type="OMA" id="NCIIWER"/>
<evidence type="ECO:0000256" key="8">
    <source>
        <dbReference type="ARBA" id="ARBA00022801"/>
    </source>
</evidence>
<reference evidence="15 16" key="1">
    <citation type="journal article" date="2015" name="Nat. Commun.">
        <title>Lucilia cuprina genome unlocks parasitic fly biology to underpin future interventions.</title>
        <authorList>
            <person name="Anstead C.A."/>
            <person name="Korhonen P.K."/>
            <person name="Young N.D."/>
            <person name="Hall R.S."/>
            <person name="Jex A.R."/>
            <person name="Murali S.C."/>
            <person name="Hughes D.S."/>
            <person name="Lee S.F."/>
            <person name="Perry T."/>
            <person name="Stroehlein A.J."/>
            <person name="Ansell B.R."/>
            <person name="Breugelmans B."/>
            <person name="Hofmann A."/>
            <person name="Qu J."/>
            <person name="Dugan S."/>
            <person name="Lee S.L."/>
            <person name="Chao H."/>
            <person name="Dinh H."/>
            <person name="Han Y."/>
            <person name="Doddapaneni H.V."/>
            <person name="Worley K.C."/>
            <person name="Muzny D.M."/>
            <person name="Ioannidis P."/>
            <person name="Waterhouse R.M."/>
            <person name="Zdobnov E.M."/>
            <person name="James P.J."/>
            <person name="Bagnall N.H."/>
            <person name="Kotze A.C."/>
            <person name="Gibbs R.A."/>
            <person name="Richards S."/>
            <person name="Batterham P."/>
            <person name="Gasser R.B."/>
        </authorList>
    </citation>
    <scope>NUCLEOTIDE SEQUENCE [LARGE SCALE GENOMIC DNA]</scope>
    <source>
        <strain evidence="15 16">LS</strain>
        <tissue evidence="15">Full body</tissue>
    </source>
</reference>
<keyword evidence="13" id="KW-0469">Meiosis</keyword>
<evidence type="ECO:0000256" key="5">
    <source>
        <dbReference type="ARBA" id="ARBA00022723"/>
    </source>
</evidence>
<protein>
    <recommendedName>
        <fullName evidence="14">ERCC4 domain-containing protein</fullName>
    </recommendedName>
</protein>
<keyword evidence="8" id="KW-0378">Hydrolase</keyword>
<dbReference type="InterPro" id="IPR042530">
    <property type="entry name" value="EME1/EME2_C"/>
</dbReference>
<dbReference type="GO" id="GO:0000712">
    <property type="term" value="P:resolution of meiotic recombination intermediates"/>
    <property type="evidence" value="ECO:0007669"/>
    <property type="project" value="TreeGrafter"/>
</dbReference>
<comment type="caution">
    <text evidence="15">The sequence shown here is derived from an EMBL/GenBank/DDBJ whole genome shotgun (WGS) entry which is preliminary data.</text>
</comment>
<keyword evidence="5" id="KW-0479">Metal-binding</keyword>
<organism evidence="15 16">
    <name type="scientific">Lucilia cuprina</name>
    <name type="common">Green bottle fly</name>
    <name type="synonym">Australian sheep blowfly</name>
    <dbReference type="NCBI Taxonomy" id="7375"/>
    <lineage>
        <taxon>Eukaryota</taxon>
        <taxon>Metazoa</taxon>
        <taxon>Ecdysozoa</taxon>
        <taxon>Arthropoda</taxon>
        <taxon>Hexapoda</taxon>
        <taxon>Insecta</taxon>
        <taxon>Pterygota</taxon>
        <taxon>Neoptera</taxon>
        <taxon>Endopterygota</taxon>
        <taxon>Diptera</taxon>
        <taxon>Brachycera</taxon>
        <taxon>Muscomorpha</taxon>
        <taxon>Oestroidea</taxon>
        <taxon>Calliphoridae</taxon>
        <taxon>Luciliinae</taxon>
        <taxon>Lucilia</taxon>
    </lineage>
</organism>
<dbReference type="GO" id="GO:0046872">
    <property type="term" value="F:metal ion binding"/>
    <property type="evidence" value="ECO:0007669"/>
    <property type="project" value="UniProtKB-KW"/>
</dbReference>
<evidence type="ECO:0000313" key="15">
    <source>
        <dbReference type="EMBL" id="KNC29704.1"/>
    </source>
</evidence>
<evidence type="ECO:0000256" key="4">
    <source>
        <dbReference type="ARBA" id="ARBA00022722"/>
    </source>
</evidence>
<dbReference type="InterPro" id="IPR033310">
    <property type="entry name" value="Mms4/EME1/EME2"/>
</dbReference>
<comment type="similarity">
    <text evidence="3">Belongs to the EME1/MMS4 family.</text>
</comment>
<gene>
    <name evidence="15" type="ORF">FF38_03031</name>
</gene>
<dbReference type="GO" id="GO:0031573">
    <property type="term" value="P:mitotic intra-S DNA damage checkpoint signaling"/>
    <property type="evidence" value="ECO:0007669"/>
    <property type="project" value="TreeGrafter"/>
</dbReference>
<evidence type="ECO:0000256" key="13">
    <source>
        <dbReference type="ARBA" id="ARBA00023254"/>
    </source>
</evidence>